<gene>
    <name evidence="1" type="ORF">GP475_08885</name>
</gene>
<dbReference type="Proteomes" id="UP000516320">
    <property type="component" value="Chromosome"/>
</dbReference>
<sequence length="59" mass="7226">MNEEPIEWDKDVDRLINLGLVALNKKRVTLNQTMLEITRWGSNILQQDWEEFQERKRRK</sequence>
<evidence type="ECO:0000313" key="2">
    <source>
        <dbReference type="Proteomes" id="UP000516320"/>
    </source>
</evidence>
<protein>
    <submittedName>
        <fullName evidence="1">Uncharacterized protein</fullName>
    </submittedName>
</protein>
<name>A0A7H0SQB6_9CORY</name>
<dbReference type="AlphaFoldDB" id="A0A7H0SQB6"/>
<accession>A0A7H0SQB6</accession>
<dbReference type="KEGG" id="cpoy:GP475_08885"/>
<evidence type="ECO:0000313" key="1">
    <source>
        <dbReference type="EMBL" id="QNQ90741.1"/>
    </source>
</evidence>
<dbReference type="RefSeq" id="WP_187974055.1">
    <property type="nucleotide sequence ID" value="NZ_CP046884.1"/>
</dbReference>
<reference evidence="1 2" key="1">
    <citation type="submission" date="2019-12" db="EMBL/GenBank/DDBJ databases">
        <title>Corynebacterium sp. nov., isolated from feces of the Anser Albifrons in China.</title>
        <authorList>
            <person name="Liu Q."/>
        </authorList>
    </citation>
    <scope>NUCLEOTIDE SEQUENCE [LARGE SCALE GENOMIC DNA]</scope>
    <source>
        <strain evidence="1 2">4H37-19</strain>
    </source>
</reference>
<keyword evidence="2" id="KW-1185">Reference proteome</keyword>
<proteinExistence type="predicted"/>
<organism evidence="1 2">
    <name type="scientific">Corynebacterium poyangense</name>
    <dbReference type="NCBI Taxonomy" id="2684405"/>
    <lineage>
        <taxon>Bacteria</taxon>
        <taxon>Bacillati</taxon>
        <taxon>Actinomycetota</taxon>
        <taxon>Actinomycetes</taxon>
        <taxon>Mycobacteriales</taxon>
        <taxon>Corynebacteriaceae</taxon>
        <taxon>Corynebacterium</taxon>
    </lineage>
</organism>
<dbReference type="EMBL" id="CP046884">
    <property type="protein sequence ID" value="QNQ90741.1"/>
    <property type="molecule type" value="Genomic_DNA"/>
</dbReference>